<feature type="coiled-coil region" evidence="7">
    <location>
        <begin position="431"/>
        <end position="490"/>
    </location>
</feature>
<feature type="transmembrane region" description="Helical" evidence="8">
    <location>
        <begin position="196"/>
        <end position="218"/>
    </location>
</feature>
<feature type="transmembrane region" description="Helical" evidence="8">
    <location>
        <begin position="230"/>
        <end position="247"/>
    </location>
</feature>
<gene>
    <name evidence="11" type="ordered locus">ANT_19350</name>
</gene>
<evidence type="ECO:0000256" key="3">
    <source>
        <dbReference type="ARBA" id="ARBA00022553"/>
    </source>
</evidence>
<dbReference type="AlphaFoldDB" id="E8N697"/>
<dbReference type="InterPro" id="IPR050736">
    <property type="entry name" value="Sensor_HK_Regulatory"/>
</dbReference>
<evidence type="ECO:0000256" key="8">
    <source>
        <dbReference type="SAM" id="Phobius"/>
    </source>
</evidence>
<dbReference type="SUPFAM" id="SSF55874">
    <property type="entry name" value="ATPase domain of HSP90 chaperone/DNA topoisomerase II/histidine kinase"/>
    <property type="match status" value="1"/>
</dbReference>
<dbReference type="EMBL" id="AP012029">
    <property type="protein sequence ID" value="BAJ63961.1"/>
    <property type="molecule type" value="Genomic_DNA"/>
</dbReference>
<dbReference type="CDD" id="cd00082">
    <property type="entry name" value="HisKA"/>
    <property type="match status" value="1"/>
</dbReference>
<keyword evidence="8" id="KW-1133">Transmembrane helix</keyword>
<dbReference type="InterPro" id="IPR003661">
    <property type="entry name" value="HisK_dim/P_dom"/>
</dbReference>
<dbReference type="Gene3D" id="3.30.450.20">
    <property type="entry name" value="PAS domain"/>
    <property type="match status" value="1"/>
</dbReference>
<dbReference type="Pfam" id="PF02518">
    <property type="entry name" value="HATPase_c"/>
    <property type="match status" value="1"/>
</dbReference>
<comment type="catalytic activity">
    <reaction evidence="1">
        <text>ATP + protein L-histidine = ADP + protein N-phospho-L-histidine.</text>
        <dbReference type="EC" id="2.7.13.3"/>
    </reaction>
</comment>
<name>E8N697_ANATU</name>
<dbReference type="Gene3D" id="1.10.287.130">
    <property type="match status" value="1"/>
</dbReference>
<keyword evidence="8" id="KW-0472">Membrane</keyword>
<dbReference type="InterPro" id="IPR005467">
    <property type="entry name" value="His_kinase_dom"/>
</dbReference>
<dbReference type="STRING" id="926569.ANT_19350"/>
<dbReference type="KEGG" id="atm:ANT_19350"/>
<dbReference type="PROSITE" id="PS50112">
    <property type="entry name" value="PAS"/>
    <property type="match status" value="1"/>
</dbReference>
<feature type="transmembrane region" description="Helical" evidence="8">
    <location>
        <begin position="101"/>
        <end position="118"/>
    </location>
</feature>
<dbReference type="HOGENOM" id="CLU_380677_0_0_0"/>
<evidence type="ECO:0000313" key="12">
    <source>
        <dbReference type="Proteomes" id="UP000008922"/>
    </source>
</evidence>
<dbReference type="SMART" id="SM00091">
    <property type="entry name" value="PAS"/>
    <property type="match status" value="1"/>
</dbReference>
<dbReference type="InterPro" id="IPR036890">
    <property type="entry name" value="HATPase_C_sf"/>
</dbReference>
<keyword evidence="3" id="KW-0597">Phosphoprotein</keyword>
<sequence length="727" mass="80973">MNSTSKGIRWFILFYLFLYALWIFFPAGHPSERALGGGLALWFSGTVATVTALYTRHHLPSGSNRRLWTWISVGLGLWWTGDFFLIISSTRSPLFSSLREIVFTVGAGLILAGILQSPRKTLPSVSKLRLWMDVTINASAVVILSWLILLKPVMQVLTVTGTGSFAILYPSMDLVLLLVLILIFQTSEVESISQSLGWIGAGLLAYTMSDLAYVYLANSNAYIPGSPVDLGWTLGDGFFILSSWVQMQTKPDEIPRFPRVLRFLIQRIRNYLPLVNVIVLGWYTLLLWQFSGKSEPLGLWGTVFLGLVLIARQGIMTGEVEYQQYANLVNHIAEPTFICNATGHLRLANPAFLELIGVDSPEKITGLPLQQIFRPSAGVTLWIKEGLSSGWTGEVEVQRLSNGLSLPVMLALRPLVPGKTIAGTAHDLSQIKQQQIALQKAYEEIAHAHAELSRMNAELEQRVAEKTASLSEAYQQLERQNIALKNLDRLKSDFVSLVSHELRAPLTNISGGIELLLLRSKRLPRDATQTLQLVQSEILRLTRFVESILDLSALDAGKMPLFLAPISVHSVIEVVKRQFSHTPNAGRIRWEIPDKFPDLLADEQALTSVLFHLLDNAMKYAPEGEIVVKAWSKEDKGFLEIRDHGQGIPEEDLPLLFTQFFRSRMSDSQTIYGHGLGLYMVQRLLEAMNGTIMVRNLPEGGACFTCSLPIVQMEAGEDHEAESLDRG</sequence>
<dbReference type="PANTHER" id="PTHR43711:SF26">
    <property type="entry name" value="SENSOR HISTIDINE KINASE RCSC"/>
    <property type="match status" value="1"/>
</dbReference>
<dbReference type="OrthoDB" id="146410at2"/>
<feature type="domain" description="PAS" evidence="10">
    <location>
        <begin position="321"/>
        <end position="376"/>
    </location>
</feature>
<protein>
    <recommendedName>
        <fullName evidence="2">histidine kinase</fullName>
        <ecNumber evidence="2">2.7.13.3</ecNumber>
    </recommendedName>
</protein>
<evidence type="ECO:0000259" key="9">
    <source>
        <dbReference type="PROSITE" id="PS50109"/>
    </source>
</evidence>
<dbReference type="PRINTS" id="PR00344">
    <property type="entry name" value="BCTRLSENSOR"/>
</dbReference>
<keyword evidence="4" id="KW-0808">Transferase</keyword>
<feature type="domain" description="Histidine kinase" evidence="9">
    <location>
        <begin position="497"/>
        <end position="712"/>
    </location>
</feature>
<keyword evidence="6" id="KW-0902">Two-component regulatory system</keyword>
<dbReference type="SMART" id="SM00388">
    <property type="entry name" value="HisKA"/>
    <property type="match status" value="1"/>
</dbReference>
<evidence type="ECO:0000259" key="10">
    <source>
        <dbReference type="PROSITE" id="PS50112"/>
    </source>
</evidence>
<evidence type="ECO:0000313" key="11">
    <source>
        <dbReference type="EMBL" id="BAJ63961.1"/>
    </source>
</evidence>
<dbReference type="EC" id="2.7.13.3" evidence="2"/>
<dbReference type="eggNOG" id="COG2205">
    <property type="taxonomic scope" value="Bacteria"/>
</dbReference>
<dbReference type="PROSITE" id="PS50109">
    <property type="entry name" value="HIS_KIN"/>
    <property type="match status" value="1"/>
</dbReference>
<dbReference type="Proteomes" id="UP000008922">
    <property type="component" value="Chromosome"/>
</dbReference>
<keyword evidence="7" id="KW-0175">Coiled coil</keyword>
<evidence type="ECO:0000256" key="2">
    <source>
        <dbReference type="ARBA" id="ARBA00012438"/>
    </source>
</evidence>
<dbReference type="InParanoid" id="E8N697"/>
<dbReference type="SUPFAM" id="SSF47384">
    <property type="entry name" value="Homodimeric domain of signal transducing histidine kinase"/>
    <property type="match status" value="1"/>
</dbReference>
<evidence type="ECO:0000256" key="6">
    <source>
        <dbReference type="ARBA" id="ARBA00023012"/>
    </source>
</evidence>
<dbReference type="Pfam" id="PF00512">
    <property type="entry name" value="HisKA"/>
    <property type="match status" value="1"/>
</dbReference>
<dbReference type="GO" id="GO:0000155">
    <property type="term" value="F:phosphorelay sensor kinase activity"/>
    <property type="evidence" value="ECO:0007669"/>
    <property type="project" value="InterPro"/>
</dbReference>
<dbReference type="InterPro" id="IPR004358">
    <property type="entry name" value="Sig_transdc_His_kin-like_C"/>
</dbReference>
<dbReference type="eggNOG" id="COG3283">
    <property type="taxonomic scope" value="Bacteria"/>
</dbReference>
<feature type="transmembrane region" description="Helical" evidence="8">
    <location>
        <begin position="268"/>
        <end position="291"/>
    </location>
</feature>
<feature type="transmembrane region" description="Helical" evidence="8">
    <location>
        <begin position="34"/>
        <end position="55"/>
    </location>
</feature>
<dbReference type="SUPFAM" id="SSF55785">
    <property type="entry name" value="PYP-like sensor domain (PAS domain)"/>
    <property type="match status" value="1"/>
</dbReference>
<feature type="transmembrane region" description="Helical" evidence="8">
    <location>
        <begin position="7"/>
        <end position="28"/>
    </location>
</feature>
<dbReference type="InterPro" id="IPR003594">
    <property type="entry name" value="HATPase_dom"/>
</dbReference>
<dbReference type="InterPro" id="IPR036097">
    <property type="entry name" value="HisK_dim/P_sf"/>
</dbReference>
<evidence type="ECO:0000256" key="7">
    <source>
        <dbReference type="SAM" id="Coils"/>
    </source>
</evidence>
<dbReference type="SMART" id="SM00387">
    <property type="entry name" value="HATPase_c"/>
    <property type="match status" value="1"/>
</dbReference>
<accession>E8N697</accession>
<dbReference type="RefSeq" id="WP_013560334.1">
    <property type="nucleotide sequence ID" value="NC_014960.1"/>
</dbReference>
<organism evidence="11 12">
    <name type="scientific">Anaerolinea thermophila (strain DSM 14523 / JCM 11388 / NBRC 100420 / UNI-1)</name>
    <dbReference type="NCBI Taxonomy" id="926569"/>
    <lineage>
        <taxon>Bacteria</taxon>
        <taxon>Bacillati</taxon>
        <taxon>Chloroflexota</taxon>
        <taxon>Anaerolineae</taxon>
        <taxon>Anaerolineales</taxon>
        <taxon>Anaerolineaceae</taxon>
        <taxon>Anaerolinea</taxon>
    </lineage>
</organism>
<keyword evidence="5 11" id="KW-0418">Kinase</keyword>
<feature type="transmembrane region" description="Helical" evidence="8">
    <location>
        <begin position="162"/>
        <end position="184"/>
    </location>
</feature>
<proteinExistence type="predicted"/>
<dbReference type="Gene3D" id="3.30.565.10">
    <property type="entry name" value="Histidine kinase-like ATPase, C-terminal domain"/>
    <property type="match status" value="1"/>
</dbReference>
<keyword evidence="8" id="KW-0812">Transmembrane</keyword>
<feature type="transmembrane region" description="Helical" evidence="8">
    <location>
        <begin position="67"/>
        <end position="89"/>
    </location>
</feature>
<feature type="transmembrane region" description="Helical" evidence="8">
    <location>
        <begin position="130"/>
        <end position="150"/>
    </location>
</feature>
<dbReference type="InterPro" id="IPR000014">
    <property type="entry name" value="PAS"/>
</dbReference>
<evidence type="ECO:0000256" key="4">
    <source>
        <dbReference type="ARBA" id="ARBA00022679"/>
    </source>
</evidence>
<keyword evidence="12" id="KW-1185">Reference proteome</keyword>
<evidence type="ECO:0000256" key="5">
    <source>
        <dbReference type="ARBA" id="ARBA00022777"/>
    </source>
</evidence>
<evidence type="ECO:0000256" key="1">
    <source>
        <dbReference type="ARBA" id="ARBA00000085"/>
    </source>
</evidence>
<reference evidence="11 12" key="1">
    <citation type="submission" date="2010-12" db="EMBL/GenBank/DDBJ databases">
        <title>Whole genome sequence of Anaerolinea thermophila UNI-1.</title>
        <authorList>
            <person name="Narita-Yamada S."/>
            <person name="Kishi E."/>
            <person name="Watanabe Y."/>
            <person name="Takasaki K."/>
            <person name="Ankai A."/>
            <person name="Oguchi A."/>
            <person name="Fukui S."/>
            <person name="Takahashi M."/>
            <person name="Yashiro I."/>
            <person name="Hosoyama A."/>
            <person name="Sekiguchi Y."/>
            <person name="Hanada S."/>
            <person name="Fujita N."/>
        </authorList>
    </citation>
    <scope>NUCLEOTIDE SEQUENCE [LARGE SCALE GENOMIC DNA]</scope>
    <source>
        <strain evidence="12">DSM 14523 / JCM 11388 / NBRC 100420 / UNI-1</strain>
    </source>
</reference>
<dbReference type="Pfam" id="PF13188">
    <property type="entry name" value="PAS_8"/>
    <property type="match status" value="1"/>
</dbReference>
<dbReference type="PANTHER" id="PTHR43711">
    <property type="entry name" value="TWO-COMPONENT HISTIDINE KINASE"/>
    <property type="match status" value="1"/>
</dbReference>
<dbReference type="InterPro" id="IPR035965">
    <property type="entry name" value="PAS-like_dom_sf"/>
</dbReference>